<organism evidence="1 3">
    <name type="scientific">Kurthia zopfii</name>
    <dbReference type="NCBI Taxonomy" id="1650"/>
    <lineage>
        <taxon>Bacteria</taxon>
        <taxon>Bacillati</taxon>
        <taxon>Bacillota</taxon>
        <taxon>Bacilli</taxon>
        <taxon>Bacillales</taxon>
        <taxon>Caryophanaceae</taxon>
        <taxon>Kurthia</taxon>
    </lineage>
</organism>
<keyword evidence="1" id="KW-0176">Collagen</keyword>
<dbReference type="EMBL" id="UGNP01000001">
    <property type="protein sequence ID" value="STX11241.1"/>
    <property type="molecule type" value="Genomic_DNA"/>
</dbReference>
<reference evidence="1 3" key="1">
    <citation type="submission" date="2018-06" db="EMBL/GenBank/DDBJ databases">
        <authorList>
            <consortium name="Pathogen Informatics"/>
            <person name="Doyle S."/>
        </authorList>
    </citation>
    <scope>NUCLEOTIDE SEQUENCE [LARGE SCALE GENOMIC DNA]</scope>
    <source>
        <strain evidence="1 3">NCTC10597</strain>
    </source>
</reference>
<dbReference type="Proteomes" id="UP000254330">
    <property type="component" value="Unassembled WGS sequence"/>
</dbReference>
<protein>
    <submittedName>
        <fullName evidence="1">Collagen binding domain</fullName>
    </submittedName>
    <submittedName>
        <fullName evidence="2">Collagen binding protein</fullName>
    </submittedName>
</protein>
<dbReference type="Gene3D" id="2.60.40.740">
    <property type="match status" value="1"/>
</dbReference>
<dbReference type="SUPFAM" id="SSF49401">
    <property type="entry name" value="Bacterial adhesins"/>
    <property type="match status" value="1"/>
</dbReference>
<dbReference type="Proteomes" id="UP000294641">
    <property type="component" value="Unassembled WGS sequence"/>
</dbReference>
<comment type="caution">
    <text evidence="1">The sequence shown here is derived from an EMBL/GenBank/DDBJ whole genome shotgun (WGS) entry which is preliminary data.</text>
</comment>
<accession>A0A8B4QER5</accession>
<evidence type="ECO:0000313" key="4">
    <source>
        <dbReference type="Proteomes" id="UP000294641"/>
    </source>
</evidence>
<keyword evidence="4" id="KW-1185">Reference proteome</keyword>
<dbReference type="EMBL" id="SNZG01000035">
    <property type="protein sequence ID" value="TDR34782.1"/>
    <property type="molecule type" value="Genomic_DNA"/>
</dbReference>
<evidence type="ECO:0000313" key="1">
    <source>
        <dbReference type="EMBL" id="STX11241.1"/>
    </source>
</evidence>
<gene>
    <name evidence="2" type="ORF">DFR61_13531</name>
    <name evidence="1" type="ORF">NCTC10597_03051</name>
</gene>
<name>A0A8B4QER5_9BACL</name>
<evidence type="ECO:0000313" key="3">
    <source>
        <dbReference type="Proteomes" id="UP000254330"/>
    </source>
</evidence>
<evidence type="ECO:0000313" key="2">
    <source>
        <dbReference type="EMBL" id="TDR34782.1"/>
    </source>
</evidence>
<reference evidence="2 4" key="2">
    <citation type="submission" date="2019-03" db="EMBL/GenBank/DDBJ databases">
        <title>Genomic Encyclopedia of Type Strains, Phase IV (KMG-IV): sequencing the most valuable type-strain genomes for metagenomic binning, comparative biology and taxonomic classification.</title>
        <authorList>
            <person name="Goeker M."/>
        </authorList>
    </citation>
    <scope>NUCLEOTIDE SEQUENCE [LARGE SCALE GENOMIC DNA]</scope>
    <source>
        <strain evidence="2 4">DSM 20580</strain>
    </source>
</reference>
<proteinExistence type="predicted"/>
<dbReference type="InterPro" id="IPR008966">
    <property type="entry name" value="Adhesion_dom_sf"/>
</dbReference>
<dbReference type="AlphaFoldDB" id="A0A8B4QER5"/>
<sequence length="135" mass="14802">MDLVTDSVVVKDSKGNVVPSSKYTVTNQGAQKGFKFEFNSDINEAYTIAYKTKVDSDLTGNIGVSNKVTGLGTTAGDNSGMYNGFLVKWHTDVNYEDRTVAWAMDINTDKKKLENAVIKDDFTNKGLLVNYSPLS</sequence>